<keyword evidence="8" id="KW-0786">Thiamine pyrophosphate</keyword>
<dbReference type="InterPro" id="IPR005475">
    <property type="entry name" value="Transketolase-like_Pyr-bd"/>
</dbReference>
<organism evidence="12 13">
    <name type="scientific">Telmatospirillum siberiense</name>
    <dbReference type="NCBI Taxonomy" id="382514"/>
    <lineage>
        <taxon>Bacteria</taxon>
        <taxon>Pseudomonadati</taxon>
        <taxon>Pseudomonadota</taxon>
        <taxon>Alphaproteobacteria</taxon>
        <taxon>Rhodospirillales</taxon>
        <taxon>Rhodospirillaceae</taxon>
        <taxon>Telmatospirillum</taxon>
    </lineage>
</organism>
<dbReference type="AlphaFoldDB" id="A0A2N3PY58"/>
<dbReference type="InterPro" id="IPR011603">
    <property type="entry name" value="2oxoglutarate_DH_E1"/>
</dbReference>
<dbReference type="SUPFAM" id="SSF52518">
    <property type="entry name" value="Thiamin diphosphate-binding fold (THDP-binding)"/>
    <property type="match status" value="2"/>
</dbReference>
<comment type="subunit">
    <text evidence="4">Homodimer. Part of the 2-oxoglutarate dehydrogenase (OGDH) complex composed of E1 (2-oxoglutarate dehydrogenase), E2 (dihydrolipoamide succinyltransferase) and E3 (dihydrolipoamide dehydrogenase); the complex contains multiple copies of the three enzymatic components (E1, E2 and E3).</text>
</comment>
<evidence type="ECO:0000256" key="1">
    <source>
        <dbReference type="ARBA" id="ARBA00001964"/>
    </source>
</evidence>
<dbReference type="Gene3D" id="3.40.50.12470">
    <property type="match status" value="1"/>
</dbReference>
<dbReference type="Gene3D" id="3.40.50.11610">
    <property type="entry name" value="Multifunctional 2-oxoglutarate metabolism enzyme, C-terminal domain"/>
    <property type="match status" value="1"/>
</dbReference>
<dbReference type="NCBIfam" id="NF006914">
    <property type="entry name" value="PRK09404.1"/>
    <property type="match status" value="1"/>
</dbReference>
<dbReference type="NCBIfam" id="TIGR00239">
    <property type="entry name" value="2oxo_dh_E1"/>
    <property type="match status" value="1"/>
</dbReference>
<name>A0A2N3PY58_9PROT</name>
<dbReference type="OrthoDB" id="9759785at2"/>
<dbReference type="InterPro" id="IPR042179">
    <property type="entry name" value="KGD_C_sf"/>
</dbReference>
<protein>
    <recommendedName>
        <fullName evidence="6">2-oxoglutarate dehydrogenase E1 component</fullName>
        <ecNumber evidence="5">1.2.4.2</ecNumber>
    </recommendedName>
    <alternativeName>
        <fullName evidence="10">Alpha-ketoglutarate dehydrogenase</fullName>
    </alternativeName>
</protein>
<sequence length="991" mass="110773">MQQLSFLTGANATYVSELYARFIENPSSVDSEWAQFFAELNDDARAILAEVKGAPWGRNGNRVIGAEAEEPAKKAEGRAGSGKALPAAAQAAAPSVAEIRKVALDSIRALMLIRVYRVRGHLEANLDPLGLQKREPHPELDYRSYGFTEADLDREIFIDHSLGLETATLRTIIRILRETYCGNIGVEFMHIQDPDQKIWIQKRIESIRNHTDFTERGKQAILERLTEAEGLERFLQMKYTGTKRFGLEGGEVLIPALEQILKRGSQLGLTDVTLGMAHRGRLNVLTNFMKKPFVALFSEFQGNPAKPEDVQGSGDVKYHLGTSADRDFDGNVVHLSLTPNPSHLEVADPVVLGKVRAKQTLAGDTERRQSMGLLIHGDAAFAGQGVVHECFAMSQLKGYSTGGTMHVVINNQIGFTTAPQYSRSGPYCTDVAKMVQAPIFHVNGDDAEAVIHVARIATEFRQEFAIDVVVDIVCYRRHGHNESDEPAFTQPLMYRKIAAHPTTRQLYAEKLIAEKVVSAEAADGMVSEFQSLLEADFEAAKSFKVNKADWLEGKWASLGALTDEEEMRDENTDVSFELLQEVGRAITTVPEDFNLNRKIARQLEAKQKMLTSGQGIDWATGEALAFGSLVVEGTGVRLSGQDSGRGTFSQRHSVLIDQETEAPYIPLNHVRPGQGHFEVIDSLLSEEGVLGYEYGYTLSAPDGLTLWEGQFGDFANGAQVIIDQFISSGEAKWLRMSGLVLLLPHGYEGQGPEHSSARWERYLQLCAEDNWQVCNFTTPANYFHALRRQVRRNYRKPLVVMTPKSLLRHKLAVSPLADFGPGTRFRRVLPETQTLVSDEAVRRVVLCSGKVYYDLFEERARRNIDDVAIIRVEQLYPWPKETVLKELARYPNAEVVWAQEEPANMGPWTFVDRRLEFILEELSHKVRRAHYVGRKAAAAPATGVHKNHVYEQALLVEQALTAALFTLPQPFRRQTRLIQVQDKVIQVQDAK</sequence>
<evidence type="ECO:0000256" key="2">
    <source>
        <dbReference type="ARBA" id="ARBA00003906"/>
    </source>
</evidence>
<comment type="similarity">
    <text evidence="3">Belongs to the alpha-ketoglutarate dehydrogenase family.</text>
</comment>
<dbReference type="Pfam" id="PF16078">
    <property type="entry name" value="2-oxogl_dehyd_N"/>
    <property type="match status" value="1"/>
</dbReference>
<dbReference type="GO" id="GO:0004591">
    <property type="term" value="F:oxoglutarate dehydrogenase (succinyl-transferring) activity"/>
    <property type="evidence" value="ECO:0007669"/>
    <property type="project" value="UniProtKB-EC"/>
</dbReference>
<dbReference type="Gene3D" id="1.10.287.1150">
    <property type="entry name" value="TPP helical domain"/>
    <property type="match status" value="1"/>
</dbReference>
<gene>
    <name evidence="12" type="primary">sucA</name>
    <name evidence="12" type="ORF">CWS72_07040</name>
</gene>
<dbReference type="FunFam" id="3.40.50.12470:FF:000003">
    <property type="entry name" value="2-oxoglutarate dehydrogenase E1 component"/>
    <property type="match status" value="1"/>
</dbReference>
<dbReference type="GO" id="GO:0005829">
    <property type="term" value="C:cytosol"/>
    <property type="evidence" value="ECO:0007669"/>
    <property type="project" value="TreeGrafter"/>
</dbReference>
<dbReference type="InterPro" id="IPR001017">
    <property type="entry name" value="DH_E1"/>
</dbReference>
<evidence type="ECO:0000256" key="7">
    <source>
        <dbReference type="ARBA" id="ARBA00023002"/>
    </source>
</evidence>
<dbReference type="EMBL" id="PIUM01000005">
    <property type="protein sequence ID" value="PKU25346.1"/>
    <property type="molecule type" value="Genomic_DNA"/>
</dbReference>
<dbReference type="GO" id="GO:0006096">
    <property type="term" value="P:glycolytic process"/>
    <property type="evidence" value="ECO:0007669"/>
    <property type="project" value="UniProtKB-KW"/>
</dbReference>
<dbReference type="RefSeq" id="WP_101249870.1">
    <property type="nucleotide sequence ID" value="NZ_PIUM01000005.1"/>
</dbReference>
<proteinExistence type="inferred from homology"/>
<evidence type="ECO:0000313" key="12">
    <source>
        <dbReference type="EMBL" id="PKU25346.1"/>
    </source>
</evidence>
<comment type="function">
    <text evidence="2">E1 component of the 2-oxoglutarate dehydrogenase (OGDH) complex which catalyzes the decarboxylation of 2-oxoglutarate, the first step in the conversion of 2-oxoglutarate to succinyl-CoA and CO(2).</text>
</comment>
<dbReference type="Proteomes" id="UP000233293">
    <property type="component" value="Unassembled WGS sequence"/>
</dbReference>
<dbReference type="NCBIfam" id="NF008907">
    <property type="entry name" value="PRK12270.1"/>
    <property type="match status" value="1"/>
</dbReference>
<dbReference type="InterPro" id="IPR031717">
    <property type="entry name" value="ODO-1/KGD_C"/>
</dbReference>
<evidence type="ECO:0000256" key="3">
    <source>
        <dbReference type="ARBA" id="ARBA00006936"/>
    </source>
</evidence>
<dbReference type="InterPro" id="IPR032106">
    <property type="entry name" value="2-oxogl_dehyd_N"/>
</dbReference>
<evidence type="ECO:0000256" key="9">
    <source>
        <dbReference type="ARBA" id="ARBA00023152"/>
    </source>
</evidence>
<dbReference type="Pfam" id="PF02779">
    <property type="entry name" value="Transket_pyr"/>
    <property type="match status" value="1"/>
</dbReference>
<dbReference type="SMART" id="SM00861">
    <property type="entry name" value="Transket_pyr"/>
    <property type="match status" value="1"/>
</dbReference>
<dbReference type="InterPro" id="IPR029061">
    <property type="entry name" value="THDP-binding"/>
</dbReference>
<dbReference type="GO" id="GO:0045252">
    <property type="term" value="C:oxoglutarate dehydrogenase complex"/>
    <property type="evidence" value="ECO:0007669"/>
    <property type="project" value="TreeGrafter"/>
</dbReference>
<evidence type="ECO:0000256" key="4">
    <source>
        <dbReference type="ARBA" id="ARBA00011301"/>
    </source>
</evidence>
<evidence type="ECO:0000256" key="5">
    <source>
        <dbReference type="ARBA" id="ARBA00012280"/>
    </source>
</evidence>
<dbReference type="FunFam" id="1.10.287.1150:FF:000004">
    <property type="entry name" value="2-oxoglutarate dehydrogenase E1 component"/>
    <property type="match status" value="1"/>
</dbReference>
<dbReference type="EC" id="1.2.4.2" evidence="5"/>
<dbReference type="Pfam" id="PF00676">
    <property type="entry name" value="E1_dh"/>
    <property type="match status" value="1"/>
</dbReference>
<comment type="caution">
    <text evidence="12">The sequence shown here is derived from an EMBL/GenBank/DDBJ whole genome shotgun (WGS) entry which is preliminary data.</text>
</comment>
<evidence type="ECO:0000256" key="6">
    <source>
        <dbReference type="ARBA" id="ARBA00013321"/>
    </source>
</evidence>
<evidence type="ECO:0000259" key="11">
    <source>
        <dbReference type="SMART" id="SM00861"/>
    </source>
</evidence>
<dbReference type="CDD" id="cd02016">
    <property type="entry name" value="TPP_E1_OGDC_like"/>
    <property type="match status" value="1"/>
</dbReference>
<evidence type="ECO:0000256" key="8">
    <source>
        <dbReference type="ARBA" id="ARBA00023052"/>
    </source>
</evidence>
<dbReference type="GO" id="GO:0006099">
    <property type="term" value="P:tricarboxylic acid cycle"/>
    <property type="evidence" value="ECO:0007669"/>
    <property type="project" value="TreeGrafter"/>
</dbReference>
<evidence type="ECO:0000313" key="13">
    <source>
        <dbReference type="Proteomes" id="UP000233293"/>
    </source>
</evidence>
<keyword evidence="9" id="KW-0324">Glycolysis</keyword>
<comment type="cofactor">
    <cofactor evidence="1">
        <name>thiamine diphosphate</name>
        <dbReference type="ChEBI" id="CHEBI:58937"/>
    </cofactor>
</comment>
<dbReference type="Pfam" id="PF16870">
    <property type="entry name" value="OxoGdeHyase_C"/>
    <property type="match status" value="1"/>
</dbReference>
<keyword evidence="13" id="KW-1185">Reference proteome</keyword>
<keyword evidence="7 12" id="KW-0560">Oxidoreductase</keyword>
<accession>A0A2N3PY58</accession>
<dbReference type="Gene3D" id="3.40.50.970">
    <property type="match status" value="1"/>
</dbReference>
<reference evidence="13" key="1">
    <citation type="submission" date="2017-12" db="EMBL/GenBank/DDBJ databases">
        <title>Draft genome sequence of Telmatospirillum siberiense 26-4b1T, an acidotolerant peatland alphaproteobacterium potentially involved in sulfur cycling.</title>
        <authorList>
            <person name="Hausmann B."/>
            <person name="Pjevac P."/>
            <person name="Schreck K."/>
            <person name="Herbold C.W."/>
            <person name="Daims H."/>
            <person name="Wagner M."/>
            <person name="Pester M."/>
            <person name="Loy A."/>
        </authorList>
    </citation>
    <scope>NUCLEOTIDE SEQUENCE [LARGE SCALE GENOMIC DNA]</scope>
    <source>
        <strain evidence="13">26-4b1</strain>
    </source>
</reference>
<dbReference type="PANTHER" id="PTHR23152:SF4">
    <property type="entry name" value="2-OXOADIPATE DEHYDROGENASE COMPLEX COMPONENT E1"/>
    <property type="match status" value="1"/>
</dbReference>
<dbReference type="PANTHER" id="PTHR23152">
    <property type="entry name" value="2-OXOGLUTARATE DEHYDROGENASE"/>
    <property type="match status" value="1"/>
</dbReference>
<evidence type="ECO:0000256" key="10">
    <source>
        <dbReference type="ARBA" id="ARBA00030680"/>
    </source>
</evidence>
<feature type="domain" description="Transketolase-like pyrimidine-binding" evidence="11">
    <location>
        <begin position="616"/>
        <end position="809"/>
    </location>
</feature>
<dbReference type="PIRSF" id="PIRSF000157">
    <property type="entry name" value="Oxoglu_dh_E1"/>
    <property type="match status" value="1"/>
</dbReference>
<dbReference type="GO" id="GO:0030976">
    <property type="term" value="F:thiamine pyrophosphate binding"/>
    <property type="evidence" value="ECO:0007669"/>
    <property type="project" value="InterPro"/>
</dbReference>